<dbReference type="AlphaFoldDB" id="A0A3D9B1V4"/>
<protein>
    <submittedName>
        <fullName evidence="1">Uncharacterized protein</fullName>
    </submittedName>
</protein>
<sequence length="69" mass="8403">MAMLRHWKFFNGFKINFASDFLFFYLNRRTLKGLLTLLIPRSVKGLLTTIFHRSYWIEPIRKKTSEKYT</sequence>
<comment type="caution">
    <text evidence="1">The sequence shown here is derived from an EMBL/GenBank/DDBJ whole genome shotgun (WGS) entry which is preliminary data.</text>
</comment>
<accession>A0A3D9B1V4</accession>
<keyword evidence="2" id="KW-1185">Reference proteome</keyword>
<organism evidence="1 2">
    <name type="scientific">Chryseobacterium pennipullorum</name>
    <dbReference type="NCBI Taxonomy" id="2258963"/>
    <lineage>
        <taxon>Bacteria</taxon>
        <taxon>Pseudomonadati</taxon>
        <taxon>Bacteroidota</taxon>
        <taxon>Flavobacteriia</taxon>
        <taxon>Flavobacteriales</taxon>
        <taxon>Weeksellaceae</taxon>
        <taxon>Chryseobacterium group</taxon>
        <taxon>Chryseobacterium</taxon>
    </lineage>
</organism>
<proteinExistence type="predicted"/>
<reference evidence="1 2" key="1">
    <citation type="submission" date="2018-06" db="EMBL/GenBank/DDBJ databases">
        <title>Novel Chryseobacterium species.</title>
        <authorList>
            <person name="Newman J."/>
            <person name="Hugo C."/>
            <person name="Oosthuizen L."/>
            <person name="Charimba G."/>
        </authorList>
    </citation>
    <scope>NUCLEOTIDE SEQUENCE [LARGE SCALE GENOMIC DNA]</scope>
    <source>
        <strain evidence="1 2">7_F195</strain>
    </source>
</reference>
<evidence type="ECO:0000313" key="1">
    <source>
        <dbReference type="EMBL" id="REC47307.1"/>
    </source>
</evidence>
<name>A0A3D9B1V4_9FLAO</name>
<dbReference type="Proteomes" id="UP000256257">
    <property type="component" value="Unassembled WGS sequence"/>
</dbReference>
<dbReference type="EMBL" id="QNVV01000009">
    <property type="protein sequence ID" value="REC47307.1"/>
    <property type="molecule type" value="Genomic_DNA"/>
</dbReference>
<evidence type="ECO:0000313" key="2">
    <source>
        <dbReference type="Proteomes" id="UP000256257"/>
    </source>
</evidence>
<gene>
    <name evidence="1" type="ORF">DRF67_11885</name>
</gene>